<dbReference type="GO" id="GO:0005524">
    <property type="term" value="F:ATP binding"/>
    <property type="evidence" value="ECO:0007669"/>
    <property type="project" value="InterPro"/>
</dbReference>
<dbReference type="GO" id="GO:0006298">
    <property type="term" value="P:mismatch repair"/>
    <property type="evidence" value="ECO:0007669"/>
    <property type="project" value="UniProtKB-UniRule"/>
</dbReference>
<keyword evidence="8" id="KW-0255">Endonuclease</keyword>
<keyword evidence="9" id="KW-1185">Reference proteome</keyword>
<dbReference type="KEGG" id="tper:IWA51_07800"/>
<dbReference type="Pfam" id="PF08676">
    <property type="entry name" value="MutL_C"/>
    <property type="match status" value="1"/>
</dbReference>
<comment type="similarity">
    <text evidence="1 5">Belongs to the DNA mismatch repair MutL/HexB family.</text>
</comment>
<dbReference type="InterPro" id="IPR013507">
    <property type="entry name" value="DNA_mismatch_S5_2-like"/>
</dbReference>
<evidence type="ECO:0000256" key="4">
    <source>
        <dbReference type="ARBA" id="ARBA00023204"/>
    </source>
</evidence>
<dbReference type="InterPro" id="IPR036890">
    <property type="entry name" value="HATPase_C_sf"/>
</dbReference>
<dbReference type="PANTHER" id="PTHR10073:SF12">
    <property type="entry name" value="DNA MISMATCH REPAIR PROTEIN MLH1"/>
    <property type="match status" value="1"/>
</dbReference>
<reference evidence="8 9" key="1">
    <citation type="submission" date="2020-11" db="EMBL/GenBank/DDBJ databases">
        <title>Treponema Peruensis nv. sp., first commensal Treponema isolated from human feces.</title>
        <authorList>
            <person name="Belkhou C."/>
            <person name="Raes J."/>
        </authorList>
    </citation>
    <scope>NUCLEOTIDE SEQUENCE [LARGE SCALE GENOMIC DNA]</scope>
    <source>
        <strain evidence="8 9">RCC2812</strain>
    </source>
</reference>
<dbReference type="EMBL" id="CP064936">
    <property type="protein sequence ID" value="QQA02246.1"/>
    <property type="molecule type" value="Genomic_DNA"/>
</dbReference>
<dbReference type="Proteomes" id="UP000595224">
    <property type="component" value="Chromosome"/>
</dbReference>
<keyword evidence="8" id="KW-0540">Nuclease</keyword>
<evidence type="ECO:0000256" key="3">
    <source>
        <dbReference type="ARBA" id="ARBA00022763"/>
    </source>
</evidence>
<dbReference type="PROSITE" id="PS00058">
    <property type="entry name" value="DNA_MISMATCH_REPAIR_1"/>
    <property type="match status" value="1"/>
</dbReference>
<protein>
    <recommendedName>
        <fullName evidence="2 5">DNA mismatch repair protein MutL</fullName>
    </recommendedName>
</protein>
<dbReference type="SMART" id="SM01340">
    <property type="entry name" value="DNA_mis_repair"/>
    <property type="match status" value="1"/>
</dbReference>
<name>A0A7T3V686_9SPIR</name>
<dbReference type="InterPro" id="IPR014721">
    <property type="entry name" value="Ribsml_uS5_D2-typ_fold_subgr"/>
</dbReference>
<dbReference type="PANTHER" id="PTHR10073">
    <property type="entry name" value="DNA MISMATCH REPAIR PROTEIN MLH, PMS, MUTL"/>
    <property type="match status" value="1"/>
</dbReference>
<evidence type="ECO:0000313" key="9">
    <source>
        <dbReference type="Proteomes" id="UP000595224"/>
    </source>
</evidence>
<evidence type="ECO:0000259" key="6">
    <source>
        <dbReference type="SMART" id="SM00853"/>
    </source>
</evidence>
<dbReference type="SUPFAM" id="SSF54211">
    <property type="entry name" value="Ribosomal protein S5 domain 2-like"/>
    <property type="match status" value="1"/>
</dbReference>
<dbReference type="InterPro" id="IPR042120">
    <property type="entry name" value="MutL_C_dimsub"/>
</dbReference>
<evidence type="ECO:0000313" key="8">
    <source>
        <dbReference type="EMBL" id="QQA02246.1"/>
    </source>
</evidence>
<dbReference type="InterPro" id="IPR014762">
    <property type="entry name" value="DNA_mismatch_repair_CS"/>
</dbReference>
<dbReference type="GO" id="GO:0032300">
    <property type="term" value="C:mismatch repair complex"/>
    <property type="evidence" value="ECO:0007669"/>
    <property type="project" value="InterPro"/>
</dbReference>
<dbReference type="InterPro" id="IPR037198">
    <property type="entry name" value="MutL_C_sf"/>
</dbReference>
<dbReference type="GO" id="GO:0016887">
    <property type="term" value="F:ATP hydrolysis activity"/>
    <property type="evidence" value="ECO:0007669"/>
    <property type="project" value="InterPro"/>
</dbReference>
<feature type="domain" description="DNA mismatch repair protein S5" evidence="7">
    <location>
        <begin position="198"/>
        <end position="327"/>
    </location>
</feature>
<keyword evidence="8" id="KW-0378">Hydrolase</keyword>
<dbReference type="SMART" id="SM00853">
    <property type="entry name" value="MutL_C"/>
    <property type="match status" value="1"/>
</dbReference>
<gene>
    <name evidence="5 8" type="primary">mutL</name>
    <name evidence="8" type="ORF">IWA51_07800</name>
</gene>
<dbReference type="GO" id="GO:0004519">
    <property type="term" value="F:endonuclease activity"/>
    <property type="evidence" value="ECO:0007669"/>
    <property type="project" value="UniProtKB-KW"/>
</dbReference>
<dbReference type="InterPro" id="IPR042121">
    <property type="entry name" value="MutL_C_regsub"/>
</dbReference>
<dbReference type="GO" id="GO:0140664">
    <property type="term" value="F:ATP-dependent DNA damage sensor activity"/>
    <property type="evidence" value="ECO:0007669"/>
    <property type="project" value="InterPro"/>
</dbReference>
<sequence length="615" mass="69010">MSQKRRVKVLSPEVARKIAAGEVIDRPNAIVRELMDNAVDSGADRIRVEITSGGIEKIRVIDNGRGMDKEDLQNCARPHATSKIASETDLLNLHTLGFRGEALSSMAAVSRLTVTSGGWKMRASVTEDHIMEPTAEYRGTIVQTEGLFENFPARRRFLKRPASEGTLCRSTFEEKTLPRPDIAFSISMDGEEKLSLPAGQTLKQRFVQAMDFFESEDLFYDVKGSDTNSEWNFDLIIGEPSVTRSNRKNIYIYINGRRVTEYSLVQAIEYGTQGCFPNGTHPVACLFVNIDPSLVDFNIHPAKREVRFKDISSLHHGVSSITKDFFKKYTLSLMDEKSQNDTALEFMDTSFAMTQTEEPAYEEHRDTSFIKQYMPPRRSDTRSRFFSKASVEGRITKPNYIQSLAKTAADLPQNAGTDSETFAQTQPEQNAQNKNDGFHFVGITLGTFIIAEKDDILYIIDQHAAHERIIYNQIMADAGQKQELIVPYTVYTDGKADDNYLEALLPKLNEAGFTGKNCGDGKWEFSSVPLRWKGKEADLARDLLDRRINPGDMINAAAASTACRAAVMDGTVLDEKTAEEIARKALELPDPHCPHGRPVYTAITRRQLFSLVKRI</sequence>
<dbReference type="Gene3D" id="3.30.565.10">
    <property type="entry name" value="Histidine kinase-like ATPase, C-terminal domain"/>
    <property type="match status" value="1"/>
</dbReference>
<evidence type="ECO:0000259" key="7">
    <source>
        <dbReference type="SMART" id="SM01340"/>
    </source>
</evidence>
<dbReference type="SUPFAM" id="SSF55874">
    <property type="entry name" value="ATPase domain of HSP90 chaperone/DNA topoisomerase II/histidine kinase"/>
    <property type="match status" value="1"/>
</dbReference>
<dbReference type="HAMAP" id="MF_00149">
    <property type="entry name" value="DNA_mis_repair"/>
    <property type="match status" value="1"/>
</dbReference>
<dbReference type="InterPro" id="IPR020568">
    <property type="entry name" value="Ribosomal_Su5_D2-typ_SF"/>
</dbReference>
<dbReference type="Gene3D" id="3.30.1540.20">
    <property type="entry name" value="MutL, C-terminal domain, dimerisation subdomain"/>
    <property type="match status" value="1"/>
</dbReference>
<comment type="function">
    <text evidence="5">This protein is involved in the repair of mismatches in DNA. It is required for dam-dependent methyl-directed DNA mismatch repair. May act as a 'molecular matchmaker', a protein that promotes the formation of a stable complex between two or more DNA-binding proteins in an ATP-dependent manner without itself being part of a final effector complex.</text>
</comment>
<keyword evidence="3 5" id="KW-0227">DNA damage</keyword>
<dbReference type="Pfam" id="PF13589">
    <property type="entry name" value="HATPase_c_3"/>
    <property type="match status" value="1"/>
</dbReference>
<dbReference type="AlphaFoldDB" id="A0A7T3V686"/>
<evidence type="ECO:0000256" key="2">
    <source>
        <dbReference type="ARBA" id="ARBA00021975"/>
    </source>
</evidence>
<dbReference type="NCBIfam" id="TIGR00585">
    <property type="entry name" value="mutl"/>
    <property type="match status" value="1"/>
</dbReference>
<dbReference type="CDD" id="cd00782">
    <property type="entry name" value="MutL_Trans"/>
    <property type="match status" value="1"/>
</dbReference>
<evidence type="ECO:0000256" key="5">
    <source>
        <dbReference type="HAMAP-Rule" id="MF_00149"/>
    </source>
</evidence>
<dbReference type="FunFam" id="3.30.565.10:FF:000003">
    <property type="entry name" value="DNA mismatch repair endonuclease MutL"/>
    <property type="match status" value="1"/>
</dbReference>
<dbReference type="InterPro" id="IPR014790">
    <property type="entry name" value="MutL_C"/>
</dbReference>
<dbReference type="Gene3D" id="3.30.230.10">
    <property type="match status" value="1"/>
</dbReference>
<accession>A0A7T3V686</accession>
<dbReference type="Gene3D" id="3.30.1370.100">
    <property type="entry name" value="MutL, C-terminal domain, regulatory subdomain"/>
    <property type="match status" value="1"/>
</dbReference>
<dbReference type="Pfam" id="PF01119">
    <property type="entry name" value="DNA_mis_repair"/>
    <property type="match status" value="1"/>
</dbReference>
<organism evidence="8 9">
    <name type="scientific">Treponema peruense</name>
    <dbReference type="NCBI Taxonomy" id="2787628"/>
    <lineage>
        <taxon>Bacteria</taxon>
        <taxon>Pseudomonadati</taxon>
        <taxon>Spirochaetota</taxon>
        <taxon>Spirochaetia</taxon>
        <taxon>Spirochaetales</taxon>
        <taxon>Treponemataceae</taxon>
        <taxon>Treponema</taxon>
    </lineage>
</organism>
<dbReference type="SUPFAM" id="SSF118116">
    <property type="entry name" value="DNA mismatch repair protein MutL"/>
    <property type="match status" value="1"/>
</dbReference>
<dbReference type="GO" id="GO:0030983">
    <property type="term" value="F:mismatched DNA binding"/>
    <property type="evidence" value="ECO:0007669"/>
    <property type="project" value="InterPro"/>
</dbReference>
<dbReference type="InterPro" id="IPR038973">
    <property type="entry name" value="MutL/Mlh/Pms-like"/>
</dbReference>
<feature type="domain" description="MutL C-terminal dimerisation" evidence="6">
    <location>
        <begin position="440"/>
        <end position="573"/>
    </location>
</feature>
<dbReference type="InterPro" id="IPR020667">
    <property type="entry name" value="DNA_mismatch_repair_MutL"/>
</dbReference>
<proteinExistence type="inferred from homology"/>
<evidence type="ECO:0000256" key="1">
    <source>
        <dbReference type="ARBA" id="ARBA00006082"/>
    </source>
</evidence>
<keyword evidence="4 5" id="KW-0234">DNA repair</keyword>
<dbReference type="InterPro" id="IPR002099">
    <property type="entry name" value="MutL/Mlh/PMS"/>
</dbReference>
<dbReference type="CDD" id="cd16926">
    <property type="entry name" value="HATPase_MutL-MLH-PMS-like"/>
    <property type="match status" value="1"/>
</dbReference>